<protein>
    <submittedName>
        <fullName evidence="1">Phage major tail protein, TP901-1 family</fullName>
    </submittedName>
</protein>
<dbReference type="Gene3D" id="4.10.410.40">
    <property type="match status" value="1"/>
</dbReference>
<reference evidence="2" key="1">
    <citation type="journal article" date="2019" name="Int. J. Syst. Evol. Microbiol.">
        <title>The Global Catalogue of Microorganisms (GCM) 10K type strain sequencing project: providing services to taxonomists for standard genome sequencing and annotation.</title>
        <authorList>
            <consortium name="The Broad Institute Genomics Platform"/>
            <consortium name="The Broad Institute Genome Sequencing Center for Infectious Disease"/>
            <person name="Wu L."/>
            <person name="Ma J."/>
        </authorList>
    </citation>
    <scope>NUCLEOTIDE SEQUENCE [LARGE SCALE GENOMIC DNA]</scope>
    <source>
        <strain evidence="2">CCUG 43117</strain>
    </source>
</reference>
<dbReference type="InterPro" id="IPR011855">
    <property type="entry name" value="Phgtail_TP901_1"/>
</dbReference>
<keyword evidence="2" id="KW-1185">Reference proteome</keyword>
<evidence type="ECO:0000313" key="2">
    <source>
        <dbReference type="Proteomes" id="UP001596060"/>
    </source>
</evidence>
<sequence>MSAQKGKDLLLKAADAGGVFVTVAGLRARQIAFNAEAVDVTHSESAGRWRELLAGAGMRRAAISGAGIFKDDASDALVRQIFFDGAIRIWQVVVPDFGTVTGPFQLSSLEYRGDHAGEVTFDLSLESAGQLAFAAL</sequence>
<proteinExistence type="predicted"/>
<gene>
    <name evidence="1" type="ORF">ACFPN9_18280</name>
</gene>
<dbReference type="Proteomes" id="UP001596060">
    <property type="component" value="Unassembled WGS sequence"/>
</dbReference>
<dbReference type="InterPro" id="IPR022344">
    <property type="entry name" value="GTA_major-tail"/>
</dbReference>
<evidence type="ECO:0000313" key="1">
    <source>
        <dbReference type="EMBL" id="MFC5507191.1"/>
    </source>
</evidence>
<dbReference type="EMBL" id="JBHSLU010000063">
    <property type="protein sequence ID" value="MFC5507191.1"/>
    <property type="molecule type" value="Genomic_DNA"/>
</dbReference>
<dbReference type="RefSeq" id="WP_066725903.1">
    <property type="nucleotide sequence ID" value="NZ_JBHSLU010000063.1"/>
</dbReference>
<organism evidence="1 2">
    <name type="scientific">Bosea massiliensis</name>
    <dbReference type="NCBI Taxonomy" id="151419"/>
    <lineage>
        <taxon>Bacteria</taxon>
        <taxon>Pseudomonadati</taxon>
        <taxon>Pseudomonadota</taxon>
        <taxon>Alphaproteobacteria</taxon>
        <taxon>Hyphomicrobiales</taxon>
        <taxon>Boseaceae</taxon>
        <taxon>Bosea</taxon>
    </lineage>
</organism>
<dbReference type="Pfam" id="PF06199">
    <property type="entry name" value="Phage_tail_2"/>
    <property type="match status" value="1"/>
</dbReference>
<comment type="caution">
    <text evidence="1">The sequence shown here is derived from an EMBL/GenBank/DDBJ whole genome shotgun (WGS) entry which is preliminary data.</text>
</comment>
<accession>A0ABW0P4H1</accession>
<dbReference type="NCBIfam" id="TIGR02126">
    <property type="entry name" value="phgtail_TP901_1"/>
    <property type="match status" value="1"/>
</dbReference>
<dbReference type="PRINTS" id="PR01996">
    <property type="entry name" value="MTP1FAMILY"/>
</dbReference>
<name>A0ABW0P4H1_9HYPH</name>